<organism evidence="5 6">
    <name type="scientific">Exiguobacterium mexicanum</name>
    <dbReference type="NCBI Taxonomy" id="340146"/>
    <lineage>
        <taxon>Bacteria</taxon>
        <taxon>Bacillati</taxon>
        <taxon>Bacillota</taxon>
        <taxon>Bacilli</taxon>
        <taxon>Bacillales</taxon>
        <taxon>Bacillales Family XII. Incertae Sedis</taxon>
        <taxon>Exiguobacterium</taxon>
    </lineage>
</organism>
<feature type="transmembrane region" description="Helical" evidence="3">
    <location>
        <begin position="6"/>
        <end position="27"/>
    </location>
</feature>
<keyword evidence="6" id="KW-1185">Reference proteome</keyword>
<name>A0ABT7MJT7_9BACL</name>
<evidence type="ECO:0000313" key="6">
    <source>
        <dbReference type="Proteomes" id="UP001230807"/>
    </source>
</evidence>
<dbReference type="PROSITE" id="PS00194">
    <property type="entry name" value="THIOREDOXIN_1"/>
    <property type="match status" value="1"/>
</dbReference>
<evidence type="ECO:0000256" key="1">
    <source>
        <dbReference type="ARBA" id="ARBA00004196"/>
    </source>
</evidence>
<dbReference type="CDD" id="cd02966">
    <property type="entry name" value="TlpA_like_family"/>
    <property type="match status" value="1"/>
</dbReference>
<dbReference type="InterPro" id="IPR036249">
    <property type="entry name" value="Thioredoxin-like_sf"/>
</dbReference>
<comment type="subcellular location">
    <subcellularLocation>
        <location evidence="1">Cell envelope</location>
    </subcellularLocation>
</comment>
<comment type="caution">
    <text evidence="5">The sequence shown here is derived from an EMBL/GenBank/DDBJ whole genome shotgun (WGS) entry which is preliminary data.</text>
</comment>
<evidence type="ECO:0000313" key="5">
    <source>
        <dbReference type="EMBL" id="MDL5375495.1"/>
    </source>
</evidence>
<keyword evidence="3" id="KW-0812">Transmembrane</keyword>
<feature type="transmembrane region" description="Helical" evidence="3">
    <location>
        <begin position="205"/>
        <end position="222"/>
    </location>
</feature>
<gene>
    <name evidence="5" type="ORF">QR695_00600</name>
</gene>
<dbReference type="InterPro" id="IPR013740">
    <property type="entry name" value="Redoxin"/>
</dbReference>
<dbReference type="Gene3D" id="3.40.30.10">
    <property type="entry name" value="Glutaredoxin"/>
    <property type="match status" value="1"/>
</dbReference>
<dbReference type="InterPro" id="IPR050553">
    <property type="entry name" value="Thioredoxin_ResA/DsbE_sf"/>
</dbReference>
<keyword evidence="3" id="KW-1133">Transmembrane helix</keyword>
<evidence type="ECO:0000259" key="4">
    <source>
        <dbReference type="PROSITE" id="PS51352"/>
    </source>
</evidence>
<feature type="transmembrane region" description="Helical" evidence="3">
    <location>
        <begin position="68"/>
        <end position="91"/>
    </location>
</feature>
<feature type="transmembrane region" description="Helical" evidence="3">
    <location>
        <begin position="100"/>
        <end position="119"/>
    </location>
</feature>
<accession>A0ABT7MJT7</accession>
<dbReference type="Pfam" id="PF08534">
    <property type="entry name" value="Redoxin"/>
    <property type="match status" value="1"/>
</dbReference>
<dbReference type="Proteomes" id="UP001230807">
    <property type="component" value="Unassembled WGS sequence"/>
</dbReference>
<reference evidence="5 6" key="1">
    <citation type="submission" date="2023-06" db="EMBL/GenBank/DDBJ databases">
        <title>Influencing factors and mechanism of Cr(VI) reduction by facultative anaerobic Exiguobacterium sp. PY14.</title>
        <authorList>
            <person name="Zou L."/>
        </authorList>
    </citation>
    <scope>NUCLEOTIDE SEQUENCE [LARGE SCALE GENOMIC DNA]</scope>
    <source>
        <strain evidence="5 6">PY14</strain>
    </source>
</reference>
<dbReference type="InterPro" id="IPR013766">
    <property type="entry name" value="Thioredoxin_domain"/>
</dbReference>
<keyword evidence="2" id="KW-0201">Cytochrome c-type biogenesis</keyword>
<dbReference type="PROSITE" id="PS51352">
    <property type="entry name" value="THIOREDOXIN_2"/>
    <property type="match status" value="1"/>
</dbReference>
<dbReference type="SUPFAM" id="SSF52833">
    <property type="entry name" value="Thioredoxin-like"/>
    <property type="match status" value="1"/>
</dbReference>
<feature type="transmembrane region" description="Helical" evidence="3">
    <location>
        <begin position="39"/>
        <end position="62"/>
    </location>
</feature>
<feature type="transmembrane region" description="Helical" evidence="3">
    <location>
        <begin position="131"/>
        <end position="150"/>
    </location>
</feature>
<feature type="transmembrane region" description="Helical" evidence="3">
    <location>
        <begin position="157"/>
        <end position="175"/>
    </location>
</feature>
<sequence>MIAIGPLNIRLDLLAMVASLLILYIGFKKIGLSEKERDAVLGTWFAGFLAWKGSAIVLGLASTGSLALSLYATGGTWSLLIAAAVIAFFVFRLTPSLRGYWLFSALVFWFAVTLVVPKYGMLPLLSSSQPLHLYMAALIVLLLIATWRWMRTPTLGALLWTGVGAFSIWLTGSIVTGTFELWWIIPFFLLIAVAAYVARPSQKAVQYGLGLIVVLAIINASLPDETPRLEAGSSQTGLNIGQVPPNFKLKRTDGTTFNLSELRGERVVVNFWASWCPPCRAEMPDMAKFAREQDDVTIVAVNTTTSERDVADAESFVAPYEDAFEVVYDENGMVGDAYRIQAMPTTYVLDENGVIVAKQFGAIDHAWLDAQTN</sequence>
<dbReference type="InterPro" id="IPR017937">
    <property type="entry name" value="Thioredoxin_CS"/>
</dbReference>
<dbReference type="RefSeq" id="WP_214834767.1">
    <property type="nucleotide sequence ID" value="NZ_CP183077.1"/>
</dbReference>
<feature type="domain" description="Thioredoxin" evidence="4">
    <location>
        <begin position="238"/>
        <end position="373"/>
    </location>
</feature>
<dbReference type="PANTHER" id="PTHR42852">
    <property type="entry name" value="THIOL:DISULFIDE INTERCHANGE PROTEIN DSBE"/>
    <property type="match status" value="1"/>
</dbReference>
<evidence type="ECO:0000256" key="3">
    <source>
        <dbReference type="SAM" id="Phobius"/>
    </source>
</evidence>
<feature type="transmembrane region" description="Helical" evidence="3">
    <location>
        <begin position="181"/>
        <end position="198"/>
    </location>
</feature>
<keyword evidence="3" id="KW-0472">Membrane</keyword>
<evidence type="ECO:0000256" key="2">
    <source>
        <dbReference type="ARBA" id="ARBA00022748"/>
    </source>
</evidence>
<dbReference type="PANTHER" id="PTHR42852:SF17">
    <property type="entry name" value="THIOREDOXIN-LIKE PROTEIN HI_1115"/>
    <property type="match status" value="1"/>
</dbReference>
<dbReference type="EMBL" id="JASWER010000001">
    <property type="protein sequence ID" value="MDL5375495.1"/>
    <property type="molecule type" value="Genomic_DNA"/>
</dbReference>
<protein>
    <submittedName>
        <fullName evidence="5">Redoxin family protein</fullName>
    </submittedName>
</protein>
<proteinExistence type="predicted"/>